<gene>
    <name evidence="2" type="ORF">ENL47_03290</name>
</gene>
<accession>A0A7C5YSB6</accession>
<dbReference type="GO" id="GO:0016757">
    <property type="term" value="F:glycosyltransferase activity"/>
    <property type="evidence" value="ECO:0007669"/>
    <property type="project" value="InterPro"/>
</dbReference>
<comment type="caution">
    <text evidence="2">The sequence shown here is derived from an EMBL/GenBank/DDBJ whole genome shotgun (WGS) entry which is preliminary data.</text>
</comment>
<evidence type="ECO:0000259" key="1">
    <source>
        <dbReference type="Pfam" id="PF00534"/>
    </source>
</evidence>
<dbReference type="SUPFAM" id="SSF53756">
    <property type="entry name" value="UDP-Glycosyltransferase/glycogen phosphorylase"/>
    <property type="match status" value="1"/>
</dbReference>
<dbReference type="Pfam" id="PF00534">
    <property type="entry name" value="Glycos_transf_1"/>
    <property type="match status" value="1"/>
</dbReference>
<protein>
    <submittedName>
        <fullName evidence="2">Glycosyltransferase</fullName>
    </submittedName>
</protein>
<dbReference type="AlphaFoldDB" id="A0A7C5YSB6"/>
<dbReference type="EMBL" id="DRUB01000060">
    <property type="protein sequence ID" value="HHR95850.1"/>
    <property type="molecule type" value="Genomic_DNA"/>
</dbReference>
<sequence length="214" mass="24345">MYHVHYLLQDCYIALKLGKRPLIGHAHGSDVRATLRHPLFGRVVRYNLMKCDIILVSTPDILDTVKQFREDAKYLPNPVNTMIFYPKPLQKSEKKKVLIASSLDWDVKGTDIAIKALSRIKNEVSVNIIAYGKDFGKTLKLAKNLGIHVNILPKVPHEKLNQYYWNSDVVIDRFKLGSLGMVSLEAIACGRPVITYVSSEYPEYRDFSIEGLGR</sequence>
<dbReference type="PANTHER" id="PTHR45947:SF3">
    <property type="entry name" value="SULFOQUINOVOSYL TRANSFERASE SQD2"/>
    <property type="match status" value="1"/>
</dbReference>
<name>A0A7C5YSB6_9CREN</name>
<dbReference type="PANTHER" id="PTHR45947">
    <property type="entry name" value="SULFOQUINOVOSYL TRANSFERASE SQD2"/>
    <property type="match status" value="1"/>
</dbReference>
<proteinExistence type="predicted"/>
<dbReference type="CDD" id="cd03801">
    <property type="entry name" value="GT4_PimA-like"/>
    <property type="match status" value="1"/>
</dbReference>
<reference evidence="2" key="1">
    <citation type="journal article" date="2020" name="mSystems">
        <title>Genome- and Community-Level Interaction Insights into Carbon Utilization and Element Cycling Functions of Hydrothermarchaeota in Hydrothermal Sediment.</title>
        <authorList>
            <person name="Zhou Z."/>
            <person name="Liu Y."/>
            <person name="Xu W."/>
            <person name="Pan J."/>
            <person name="Luo Z.H."/>
            <person name="Li M."/>
        </authorList>
    </citation>
    <scope>NUCLEOTIDE SEQUENCE [LARGE SCALE GENOMIC DNA]</scope>
    <source>
        <strain evidence="2">SpSt-1</strain>
    </source>
</reference>
<dbReference type="InterPro" id="IPR001296">
    <property type="entry name" value="Glyco_trans_1"/>
</dbReference>
<keyword evidence="2" id="KW-0808">Transferase</keyword>
<organism evidence="2">
    <name type="scientific">Ignisphaera aggregans</name>
    <dbReference type="NCBI Taxonomy" id="334771"/>
    <lineage>
        <taxon>Archaea</taxon>
        <taxon>Thermoproteota</taxon>
        <taxon>Thermoprotei</taxon>
        <taxon>Desulfurococcales</taxon>
        <taxon>Desulfurococcaceae</taxon>
        <taxon>Ignisphaera</taxon>
    </lineage>
</organism>
<dbReference type="InterPro" id="IPR050194">
    <property type="entry name" value="Glycosyltransferase_grp1"/>
</dbReference>
<evidence type="ECO:0000313" key="2">
    <source>
        <dbReference type="EMBL" id="HHR95850.1"/>
    </source>
</evidence>
<dbReference type="Gene3D" id="3.40.50.2000">
    <property type="entry name" value="Glycogen Phosphorylase B"/>
    <property type="match status" value="2"/>
</dbReference>
<feature type="domain" description="Glycosyl transferase family 1" evidence="1">
    <location>
        <begin position="88"/>
        <end position="204"/>
    </location>
</feature>